<feature type="compositionally biased region" description="Low complexity" evidence="8">
    <location>
        <begin position="554"/>
        <end position="563"/>
    </location>
</feature>
<name>A0A1B9GZ48_9TREE</name>
<keyword evidence="4" id="KW-0808">Transferase</keyword>
<evidence type="ECO:0000256" key="3">
    <source>
        <dbReference type="ARBA" id="ARBA00022603"/>
    </source>
</evidence>
<dbReference type="EMBL" id="KI669496">
    <property type="protein sequence ID" value="OCF36290.1"/>
    <property type="molecule type" value="Genomic_DNA"/>
</dbReference>
<dbReference type="GO" id="GO:0008270">
    <property type="term" value="F:zinc ion binding"/>
    <property type="evidence" value="ECO:0007669"/>
    <property type="project" value="InterPro"/>
</dbReference>
<sequence>MEPWGSWGNPKPTVLPRFSTATRKPISPPVAIALEPLFLPAESPVDTHDNWSDPAPVPIDPVLLALPPDPVQRGPDTAGPSMKAFDPSPPPLFFGSSMHVTSTDYTTDPPRGSWGNPEPVDFPLQSHVSQPGSWGNPVPVQLPRMPNVKRGPSPTSPERDDTLAGSRSRKGKARKLDTPEEQPKGLMYESKEFEAETKTLPRKLGPRWVTSESSEPSPSVSTATHHPPATVSAPTDSLAPPAIAKTSPAKDASNAAVPISREPRRGILKESFITATETPSDIPENALALSDIGGTAKQNASTTVDEGLAAPTQPHTPTPVVNLESVNPEQPMDVDPDTSVDISPLIPTHREYDTGNVFSPTPEVLQADPVVDITSVEQSDTEPFINLSPPLAVSEPLTAAIAASQASPNTLATPYIDIAPSAASEPAVQTPLEATPHFGVKPKGSDLKFVPSSDAIAVPGTAQQADSSAAVSPAHVTQSPDGPPAGMASTPGDTSTFITAAATVTDHVSTDSIVLDTASTELATAEEPSGLGSKSLIQQLPDSLPPAIFAPETSSAVSPSSGSALGIESSETSTPITGAPLVQEEADIKPSLPDMSTVVNTLGRTSMDPIELDDEDLDFLTSDNEEYDVVNGGAESAVENVSADVEPSESQPAIAEVEDTAAEREFRHGSIGKTPSIQEASSIQEIKPEEARQMVEANPSRRSTRISERSPGEEPAHDGGSSRSQALDTIRSRRRIKRDTPSGISLTPVVEIPTRSRRTWEGVVESEGESDVEAMLDLYSESPDSTGPFRALHSMEYQGFTLRSTFDIPLDSNGNIQYQDFDDVMVSPVHSILSISIPDTPAPPERAGQANRILNTRLIDEWNRRKPTLTNNPPLHRAVFEAYMAQSTSIDEPQADEIRVVNDVDAEGAPPDFEFQYSNDMLYNPDVPDPELGRGCDCEGPCDPTAGTCSCVKRQELYFYDLGMTGFAYNEHGHIKETSVAVWECGKNCGCPPSCMNRVIQRGRGKDTKIELFKTKWKGWGVRARANIPAGTFLGIYAGELITEQESEERGKLYAKLGRTYLFDCDGWQIANPPAGLAKFDPRAAELAKLASQRAIMAVAEANDPSYVYSAYSVDAFHYGFTRYFNHSCDPNLAITQAYVRDFHPERPILVIFTRRPVKMNEELCISYKGLPDDEAIPEPARTRKPLGTGGKNKKNKTSASAHITYVTKSKVAAKDRCMCKTARCDGRMFNYGG</sequence>
<feature type="compositionally biased region" description="Basic and acidic residues" evidence="8">
    <location>
        <begin position="174"/>
        <end position="199"/>
    </location>
</feature>
<reference evidence="11 12" key="1">
    <citation type="submission" date="2013-07" db="EMBL/GenBank/DDBJ databases">
        <title>The Genome Sequence of Cryptococcus heveanensis BCC8398.</title>
        <authorList>
            <consortium name="The Broad Institute Genome Sequencing Platform"/>
            <person name="Cuomo C."/>
            <person name="Litvintseva A."/>
            <person name="Chen Y."/>
            <person name="Heitman J."/>
            <person name="Sun S."/>
            <person name="Springer D."/>
            <person name="Dromer F."/>
            <person name="Young S.K."/>
            <person name="Zeng Q."/>
            <person name="Gargeya S."/>
            <person name="Fitzgerald M."/>
            <person name="Abouelleil A."/>
            <person name="Alvarado L."/>
            <person name="Berlin A.M."/>
            <person name="Chapman S.B."/>
            <person name="Dewar J."/>
            <person name="Goldberg J."/>
            <person name="Griggs A."/>
            <person name="Gujja S."/>
            <person name="Hansen M."/>
            <person name="Howarth C."/>
            <person name="Imamovic A."/>
            <person name="Larimer J."/>
            <person name="McCowan C."/>
            <person name="Murphy C."/>
            <person name="Pearson M."/>
            <person name="Priest M."/>
            <person name="Roberts A."/>
            <person name="Saif S."/>
            <person name="Shea T."/>
            <person name="Sykes S."/>
            <person name="Wortman J."/>
            <person name="Nusbaum C."/>
            <person name="Birren B."/>
        </authorList>
    </citation>
    <scope>NUCLEOTIDE SEQUENCE [LARGE SCALE GENOMIC DNA]</scope>
    <source>
        <strain evidence="11 12">BCC8398</strain>
    </source>
</reference>
<feature type="compositionally biased region" description="Basic and acidic residues" evidence="8">
    <location>
        <begin position="705"/>
        <end position="717"/>
    </location>
</feature>
<keyword evidence="12" id="KW-1185">Reference proteome</keyword>
<keyword evidence="2" id="KW-0158">Chromosome</keyword>
<organism evidence="11 12">
    <name type="scientific">Kwoniella heveanensis BCC8398</name>
    <dbReference type="NCBI Taxonomy" id="1296120"/>
    <lineage>
        <taxon>Eukaryota</taxon>
        <taxon>Fungi</taxon>
        <taxon>Dikarya</taxon>
        <taxon>Basidiomycota</taxon>
        <taxon>Agaricomycotina</taxon>
        <taxon>Tremellomycetes</taxon>
        <taxon>Tremellales</taxon>
        <taxon>Cryptococcaceae</taxon>
        <taxon>Kwoniella</taxon>
    </lineage>
</organism>
<dbReference type="GO" id="GO:0005694">
    <property type="term" value="C:chromosome"/>
    <property type="evidence" value="ECO:0007669"/>
    <property type="project" value="UniProtKB-SubCell"/>
</dbReference>
<dbReference type="InterPro" id="IPR001214">
    <property type="entry name" value="SET_dom"/>
</dbReference>
<dbReference type="Pfam" id="PF05033">
    <property type="entry name" value="Pre-SET"/>
    <property type="match status" value="1"/>
</dbReference>
<protein>
    <recommendedName>
        <fullName evidence="13">Histone-lysine N-methyltransferase SUV39H</fullName>
    </recommendedName>
</protein>
<reference evidence="12" key="2">
    <citation type="submission" date="2013-12" db="EMBL/GenBank/DDBJ databases">
        <title>Evolution of pathogenesis and genome organization in the Tremellales.</title>
        <authorList>
            <person name="Cuomo C."/>
            <person name="Litvintseva A."/>
            <person name="Heitman J."/>
            <person name="Chen Y."/>
            <person name="Sun S."/>
            <person name="Springer D."/>
            <person name="Dromer F."/>
            <person name="Young S."/>
            <person name="Zeng Q."/>
            <person name="Chapman S."/>
            <person name="Gujja S."/>
            <person name="Saif S."/>
            <person name="Birren B."/>
        </authorList>
    </citation>
    <scope>NUCLEOTIDE SEQUENCE [LARGE SCALE GENOMIC DNA]</scope>
    <source>
        <strain evidence="12">BCC8398</strain>
    </source>
</reference>
<dbReference type="InterPro" id="IPR050973">
    <property type="entry name" value="H3K9_Histone-Lys_N-MTase"/>
</dbReference>
<feature type="compositionally biased region" description="Polar residues" evidence="8">
    <location>
        <begin position="461"/>
        <end position="480"/>
    </location>
</feature>
<feature type="region of interest" description="Disordered" evidence="8">
    <location>
        <begin position="296"/>
        <end position="319"/>
    </location>
</feature>
<feature type="region of interest" description="Disordered" evidence="8">
    <location>
        <begin position="45"/>
        <end position="276"/>
    </location>
</feature>
<evidence type="ECO:0000256" key="1">
    <source>
        <dbReference type="ARBA" id="ARBA00004286"/>
    </source>
</evidence>
<feature type="domain" description="SET" evidence="9">
    <location>
        <begin position="1008"/>
        <end position="1169"/>
    </location>
</feature>
<evidence type="ECO:0000256" key="6">
    <source>
        <dbReference type="ARBA" id="ARBA00022723"/>
    </source>
</evidence>
<dbReference type="Pfam" id="PF00856">
    <property type="entry name" value="SET"/>
    <property type="match status" value="1"/>
</dbReference>
<accession>A0A1B9GZ48</accession>
<keyword evidence="3" id="KW-0489">Methyltransferase</keyword>
<dbReference type="PROSITE" id="PS50867">
    <property type="entry name" value="PRE_SET"/>
    <property type="match status" value="1"/>
</dbReference>
<dbReference type="STRING" id="1296120.A0A1B9GZ48"/>
<dbReference type="InterPro" id="IPR046341">
    <property type="entry name" value="SET_dom_sf"/>
</dbReference>
<dbReference type="GO" id="GO:0032259">
    <property type="term" value="P:methylation"/>
    <property type="evidence" value="ECO:0007669"/>
    <property type="project" value="UniProtKB-KW"/>
</dbReference>
<dbReference type="InterPro" id="IPR007728">
    <property type="entry name" value="Pre-SET_dom"/>
</dbReference>
<gene>
    <name evidence="11" type="ORF">I316_02164</name>
</gene>
<dbReference type="GO" id="GO:0005634">
    <property type="term" value="C:nucleus"/>
    <property type="evidence" value="ECO:0007669"/>
    <property type="project" value="InterPro"/>
</dbReference>
<keyword evidence="5" id="KW-0949">S-adenosyl-L-methionine</keyword>
<dbReference type="PROSITE" id="PS50280">
    <property type="entry name" value="SET"/>
    <property type="match status" value="1"/>
</dbReference>
<evidence type="ECO:0000256" key="8">
    <source>
        <dbReference type="SAM" id="MobiDB-lite"/>
    </source>
</evidence>
<feature type="region of interest" description="Disordered" evidence="8">
    <location>
        <begin position="1"/>
        <end position="21"/>
    </location>
</feature>
<dbReference type="Proteomes" id="UP000092666">
    <property type="component" value="Unassembled WGS sequence"/>
</dbReference>
<keyword evidence="6" id="KW-0479">Metal-binding</keyword>
<dbReference type="Gene3D" id="2.170.270.10">
    <property type="entry name" value="SET domain"/>
    <property type="match status" value="1"/>
</dbReference>
<feature type="compositionally biased region" description="Low complexity" evidence="8">
    <location>
        <begin position="209"/>
        <end position="222"/>
    </location>
</feature>
<dbReference type="GO" id="GO:0042054">
    <property type="term" value="F:histone methyltransferase activity"/>
    <property type="evidence" value="ECO:0007669"/>
    <property type="project" value="InterPro"/>
</dbReference>
<evidence type="ECO:0000256" key="7">
    <source>
        <dbReference type="ARBA" id="ARBA00022833"/>
    </source>
</evidence>
<evidence type="ECO:0008006" key="13">
    <source>
        <dbReference type="Google" id="ProtNLM"/>
    </source>
</evidence>
<feature type="region of interest" description="Disordered" evidence="8">
    <location>
        <begin position="1176"/>
        <end position="1200"/>
    </location>
</feature>
<dbReference type="OrthoDB" id="308383at2759"/>
<dbReference type="SMART" id="SM00468">
    <property type="entry name" value="PreSET"/>
    <property type="match status" value="1"/>
</dbReference>
<evidence type="ECO:0000256" key="5">
    <source>
        <dbReference type="ARBA" id="ARBA00022691"/>
    </source>
</evidence>
<feature type="domain" description="Pre-SET" evidence="10">
    <location>
        <begin position="934"/>
        <end position="1003"/>
    </location>
</feature>
<feature type="region of interest" description="Disordered" evidence="8">
    <location>
        <begin position="668"/>
        <end position="746"/>
    </location>
</feature>
<evidence type="ECO:0000313" key="12">
    <source>
        <dbReference type="Proteomes" id="UP000092666"/>
    </source>
</evidence>
<evidence type="ECO:0000259" key="10">
    <source>
        <dbReference type="PROSITE" id="PS50867"/>
    </source>
</evidence>
<proteinExistence type="predicted"/>
<feature type="region of interest" description="Disordered" evidence="8">
    <location>
        <begin position="553"/>
        <end position="575"/>
    </location>
</feature>
<evidence type="ECO:0000256" key="2">
    <source>
        <dbReference type="ARBA" id="ARBA00022454"/>
    </source>
</evidence>
<evidence type="ECO:0000259" key="9">
    <source>
        <dbReference type="PROSITE" id="PS50280"/>
    </source>
</evidence>
<feature type="region of interest" description="Disordered" evidence="8">
    <location>
        <begin position="460"/>
        <end position="492"/>
    </location>
</feature>
<keyword evidence="7" id="KW-0862">Zinc</keyword>
<comment type="subcellular location">
    <subcellularLocation>
        <location evidence="1">Chromosome</location>
    </subcellularLocation>
</comment>
<dbReference type="PANTHER" id="PTHR46223">
    <property type="entry name" value="HISTONE-LYSINE N-METHYLTRANSFERASE SUV39H"/>
    <property type="match status" value="1"/>
</dbReference>
<dbReference type="SMART" id="SM00317">
    <property type="entry name" value="SET"/>
    <property type="match status" value="1"/>
</dbReference>
<dbReference type="PANTHER" id="PTHR46223:SF3">
    <property type="entry name" value="HISTONE-LYSINE N-METHYLTRANSFERASE SET-23"/>
    <property type="match status" value="1"/>
</dbReference>
<dbReference type="SUPFAM" id="SSF82199">
    <property type="entry name" value="SET domain"/>
    <property type="match status" value="1"/>
</dbReference>
<evidence type="ECO:0000256" key="4">
    <source>
        <dbReference type="ARBA" id="ARBA00022679"/>
    </source>
</evidence>
<evidence type="ECO:0000313" key="11">
    <source>
        <dbReference type="EMBL" id="OCF36290.1"/>
    </source>
</evidence>
<feature type="compositionally biased region" description="Polar residues" evidence="8">
    <location>
        <begin position="673"/>
        <end position="684"/>
    </location>
</feature>
<dbReference type="AlphaFoldDB" id="A0A1B9GZ48"/>